<dbReference type="Proteomes" id="UP000268313">
    <property type="component" value="Unassembled WGS sequence"/>
</dbReference>
<evidence type="ECO:0000313" key="2">
    <source>
        <dbReference type="Proteomes" id="UP000268313"/>
    </source>
</evidence>
<evidence type="ECO:0000313" key="1">
    <source>
        <dbReference type="EMBL" id="RKG96033.1"/>
    </source>
</evidence>
<gene>
    <name evidence="1" type="ORF">D7X32_37265</name>
</gene>
<dbReference type="OrthoDB" id="9153660at2"/>
<organism evidence="1 2">
    <name type="scientific">Corallococcus carmarthensis</name>
    <dbReference type="NCBI Taxonomy" id="2316728"/>
    <lineage>
        <taxon>Bacteria</taxon>
        <taxon>Pseudomonadati</taxon>
        <taxon>Myxococcota</taxon>
        <taxon>Myxococcia</taxon>
        <taxon>Myxococcales</taxon>
        <taxon>Cystobacterineae</taxon>
        <taxon>Myxococcaceae</taxon>
        <taxon>Corallococcus</taxon>
    </lineage>
</organism>
<comment type="caution">
    <text evidence="1">The sequence shown here is derived from an EMBL/GenBank/DDBJ whole genome shotgun (WGS) entry which is preliminary data.</text>
</comment>
<keyword evidence="2" id="KW-1185">Reference proteome</keyword>
<protein>
    <submittedName>
        <fullName evidence="1">Uncharacterized protein</fullName>
    </submittedName>
</protein>
<proteinExistence type="predicted"/>
<name>A0A3A8K2T3_9BACT</name>
<dbReference type="AlphaFoldDB" id="A0A3A8K2T3"/>
<dbReference type="EMBL" id="RAWE01000231">
    <property type="protein sequence ID" value="RKG96033.1"/>
    <property type="molecule type" value="Genomic_DNA"/>
</dbReference>
<dbReference type="RefSeq" id="WP_120607286.1">
    <property type="nucleotide sequence ID" value="NZ_RAWE01000231.1"/>
</dbReference>
<sequence length="364" mass="41655">MITVDDMTVEMKGLKFRLHTAWAKIPLGSIVEVVDWPPTTLGVSINYKSPFHKGAITVPKYILAPVTAPVAGIQQYTVGLKGQQAQVEKCQKQVNDQRIALELWKKDEGKYAKNHDYWEKQLQPLQHELGRREGVLSSTLHTLGQMLVRETMYNRFDQTISTWVKHYEAKIKPEKKIDPNIVKSIIFQETRMGTSGRHLELPPYTWNGGKTHPVKSRFNLMQSVDSSAHQQLIMMEEMAPAIFIKHKLPEAVRENQKKGKTESELYAWNGGAIPKAMREFFVYRDTADKNLMETPARDLHEDYAFWIRTGVRWLFQKYVSLNARSRTWPEAVRAFNGSGADAHTYRNEVMGRVGAKGTLKVGNT</sequence>
<accession>A0A3A8K2T3</accession>
<reference evidence="2" key="1">
    <citation type="submission" date="2018-09" db="EMBL/GenBank/DDBJ databases">
        <authorList>
            <person name="Livingstone P.G."/>
            <person name="Whitworth D.E."/>
        </authorList>
    </citation>
    <scope>NUCLEOTIDE SEQUENCE [LARGE SCALE GENOMIC DNA]</scope>
    <source>
        <strain evidence="2">CA043D</strain>
    </source>
</reference>